<dbReference type="InterPro" id="IPR029055">
    <property type="entry name" value="Ntn_hydrolases_N"/>
</dbReference>
<dbReference type="SUPFAM" id="SSF56235">
    <property type="entry name" value="N-terminal nucleophile aminohydrolases (Ntn hydrolases)"/>
    <property type="match status" value="1"/>
</dbReference>
<dbReference type="NCBIfam" id="TIGR01536">
    <property type="entry name" value="asn_synth_AEB"/>
    <property type="match status" value="1"/>
</dbReference>
<dbReference type="GO" id="GO:0006529">
    <property type="term" value="P:asparagine biosynthetic process"/>
    <property type="evidence" value="ECO:0007669"/>
    <property type="project" value="UniProtKB-KW"/>
</dbReference>
<evidence type="ECO:0000256" key="8">
    <source>
        <dbReference type="PIRSR" id="PIRSR001589-1"/>
    </source>
</evidence>
<dbReference type="InterPro" id="IPR051786">
    <property type="entry name" value="ASN_synthetase/amidase"/>
</dbReference>
<dbReference type="CDD" id="cd00712">
    <property type="entry name" value="AsnB"/>
    <property type="match status" value="1"/>
</dbReference>
<sequence>MCGICGIYYYKSQKTVSLSTLKKMAQTMNHRGPDDEGFFIKNNLGFAHKRLSIIDLSPAGHQPMTNERNDIWLTFNGEIYNYQELRDDLIKKGHQFKSHSDTEVIIHLYEELGEKIFEKLNGMFAFALWDGRNKKLVAARDRLGIKPFYYLFDDQQLIFASEIKAILKAGIKPYPNLAAINDYLTFQFCLGEKTFFQNIKKLLPGQYLIIQDSNLRIKTYWDLDYTINTKHTKKYFTEKLSSLIQNSIKLQLRSDVPLGAHLSGGIDSTIVTCVAAKQLPAKNILKTFTGFFPCGQEYDERGYAQLVAEFTHSKYFEVSPKINDFINYLPKLIYLLDEPAAGPGLFPQYFVSQLASKHVKVVLGGQGGDEVWGGYVRYLIAYLEQSIKGTILNTQEEGRHVVTLKSTTPYLAVLRNYTPTLQNFWSQGLFGPMDERYFKLIKRAENVATILNQDFLNTLAKNTSPFEEFKQLFNFPKTLSYFNKMTHFDIKTLLPALLHIEDRMSMAASLESRVPLLDHRIVELSAQIPPIYKFKQGETKHLLKQAVKNLIPQEIINRQDKVGFAVPLNDWYQKKPMKDFLQNILLSRKARSRGIYNFSGIKQLIKNERKFGRQIWGLLCIELWYKNFID</sequence>
<dbReference type="GO" id="GO:0004066">
    <property type="term" value="F:asparagine synthase (glutamine-hydrolyzing) activity"/>
    <property type="evidence" value="ECO:0007669"/>
    <property type="project" value="UniProtKB-EC"/>
</dbReference>
<proteinExistence type="inferred from homology"/>
<feature type="domain" description="Glutamine amidotransferase type-2" evidence="10">
    <location>
        <begin position="2"/>
        <end position="213"/>
    </location>
</feature>
<feature type="active site" description="For GATase activity" evidence="8">
    <location>
        <position position="2"/>
    </location>
</feature>
<evidence type="ECO:0000256" key="3">
    <source>
        <dbReference type="ARBA" id="ARBA00012737"/>
    </source>
</evidence>
<protein>
    <recommendedName>
        <fullName evidence="3">asparagine synthase (glutamine-hydrolyzing)</fullName>
        <ecNumber evidence="3">6.3.5.4</ecNumber>
    </recommendedName>
</protein>
<evidence type="ECO:0000313" key="12">
    <source>
        <dbReference type="Proteomes" id="UP000228775"/>
    </source>
</evidence>
<dbReference type="EC" id="6.3.5.4" evidence="3"/>
<name>A0A2M7AXQ3_9BACT</name>
<evidence type="ECO:0000256" key="7">
    <source>
        <dbReference type="ARBA" id="ARBA00048741"/>
    </source>
</evidence>
<reference evidence="12" key="1">
    <citation type="submission" date="2017-09" db="EMBL/GenBank/DDBJ databases">
        <title>Depth-based differentiation of microbial function through sediment-hosted aquifers and enrichment of novel symbionts in the deep terrestrial subsurface.</title>
        <authorList>
            <person name="Probst A.J."/>
            <person name="Ladd B."/>
            <person name="Jarett J.K."/>
            <person name="Geller-Mcgrath D.E."/>
            <person name="Sieber C.M.K."/>
            <person name="Emerson J.B."/>
            <person name="Anantharaman K."/>
            <person name="Thomas B.C."/>
            <person name="Malmstrom R."/>
            <person name="Stieglmeier M."/>
            <person name="Klingl A."/>
            <person name="Woyke T."/>
            <person name="Ryan C.M."/>
            <person name="Banfield J.F."/>
        </authorList>
    </citation>
    <scope>NUCLEOTIDE SEQUENCE [LARGE SCALE GENOMIC DNA]</scope>
</reference>
<keyword evidence="5 9" id="KW-0067">ATP-binding</keyword>
<dbReference type="PANTHER" id="PTHR43284:SF1">
    <property type="entry name" value="ASPARAGINE SYNTHETASE"/>
    <property type="match status" value="1"/>
</dbReference>
<evidence type="ECO:0000256" key="2">
    <source>
        <dbReference type="ARBA" id="ARBA00005752"/>
    </source>
</evidence>
<dbReference type="Pfam" id="PF13537">
    <property type="entry name" value="GATase_7"/>
    <property type="match status" value="1"/>
</dbReference>
<dbReference type="Pfam" id="PF00733">
    <property type="entry name" value="Asn_synthase"/>
    <property type="match status" value="1"/>
</dbReference>
<dbReference type="SUPFAM" id="SSF52402">
    <property type="entry name" value="Adenine nucleotide alpha hydrolases-like"/>
    <property type="match status" value="1"/>
</dbReference>
<dbReference type="InterPro" id="IPR033738">
    <property type="entry name" value="AsnB_N"/>
</dbReference>
<comment type="catalytic activity">
    <reaction evidence="7">
        <text>L-aspartate + L-glutamine + ATP + H2O = L-asparagine + L-glutamate + AMP + diphosphate + H(+)</text>
        <dbReference type="Rhea" id="RHEA:12228"/>
        <dbReference type="ChEBI" id="CHEBI:15377"/>
        <dbReference type="ChEBI" id="CHEBI:15378"/>
        <dbReference type="ChEBI" id="CHEBI:29985"/>
        <dbReference type="ChEBI" id="CHEBI:29991"/>
        <dbReference type="ChEBI" id="CHEBI:30616"/>
        <dbReference type="ChEBI" id="CHEBI:33019"/>
        <dbReference type="ChEBI" id="CHEBI:58048"/>
        <dbReference type="ChEBI" id="CHEBI:58359"/>
        <dbReference type="ChEBI" id="CHEBI:456215"/>
        <dbReference type="EC" id="6.3.5.4"/>
    </reaction>
</comment>
<evidence type="ECO:0000256" key="9">
    <source>
        <dbReference type="PIRSR" id="PIRSR001589-2"/>
    </source>
</evidence>
<keyword evidence="6 8" id="KW-0315">Glutamine amidotransferase</keyword>
<dbReference type="InterPro" id="IPR006426">
    <property type="entry name" value="Asn_synth_AEB"/>
</dbReference>
<keyword evidence="4 9" id="KW-0547">Nucleotide-binding</keyword>
<evidence type="ECO:0000259" key="10">
    <source>
        <dbReference type="PROSITE" id="PS51278"/>
    </source>
</evidence>
<dbReference type="Gene3D" id="3.60.20.10">
    <property type="entry name" value="Glutamine Phosphoribosylpyrophosphate, subunit 1, domain 1"/>
    <property type="match status" value="1"/>
</dbReference>
<dbReference type="Proteomes" id="UP000228775">
    <property type="component" value="Unassembled WGS sequence"/>
</dbReference>
<gene>
    <name evidence="11" type="primary">asnB</name>
    <name evidence="11" type="ORF">COS76_01295</name>
</gene>
<comment type="pathway">
    <text evidence="1">Amino-acid biosynthesis; L-asparagine biosynthesis; L-asparagine from L-aspartate (L-Gln route): step 1/1.</text>
</comment>
<comment type="caution">
    <text evidence="11">The sequence shown here is derived from an EMBL/GenBank/DDBJ whole genome shotgun (WGS) entry which is preliminary data.</text>
</comment>
<dbReference type="InterPro" id="IPR014729">
    <property type="entry name" value="Rossmann-like_a/b/a_fold"/>
</dbReference>
<accession>A0A2M7AXQ3</accession>
<dbReference type="CDD" id="cd01991">
    <property type="entry name" value="Asn_synthase_B_C"/>
    <property type="match status" value="1"/>
</dbReference>
<evidence type="ECO:0000256" key="4">
    <source>
        <dbReference type="ARBA" id="ARBA00022741"/>
    </source>
</evidence>
<dbReference type="PIRSF" id="PIRSF001589">
    <property type="entry name" value="Asn_synthetase_glu-h"/>
    <property type="match status" value="1"/>
</dbReference>
<dbReference type="GO" id="GO:0005829">
    <property type="term" value="C:cytosol"/>
    <property type="evidence" value="ECO:0007669"/>
    <property type="project" value="TreeGrafter"/>
</dbReference>
<dbReference type="InterPro" id="IPR001962">
    <property type="entry name" value="Asn_synthase"/>
</dbReference>
<evidence type="ECO:0000256" key="1">
    <source>
        <dbReference type="ARBA" id="ARBA00005187"/>
    </source>
</evidence>
<dbReference type="InterPro" id="IPR017932">
    <property type="entry name" value="GATase_2_dom"/>
</dbReference>
<evidence type="ECO:0000256" key="5">
    <source>
        <dbReference type="ARBA" id="ARBA00022840"/>
    </source>
</evidence>
<dbReference type="AlphaFoldDB" id="A0A2M7AXQ3"/>
<comment type="similarity">
    <text evidence="2">Belongs to the asparagine synthetase family.</text>
</comment>
<keyword evidence="8" id="KW-0028">Amino-acid biosynthesis</keyword>
<dbReference type="EMBL" id="PEVY01000027">
    <property type="protein sequence ID" value="PIU75339.1"/>
    <property type="molecule type" value="Genomic_DNA"/>
</dbReference>
<dbReference type="GO" id="GO:0005524">
    <property type="term" value="F:ATP binding"/>
    <property type="evidence" value="ECO:0007669"/>
    <property type="project" value="UniProtKB-KW"/>
</dbReference>
<dbReference type="Gene3D" id="3.40.50.620">
    <property type="entry name" value="HUPs"/>
    <property type="match status" value="1"/>
</dbReference>
<evidence type="ECO:0000313" key="11">
    <source>
        <dbReference type="EMBL" id="PIU75339.1"/>
    </source>
</evidence>
<feature type="binding site" evidence="9">
    <location>
        <position position="101"/>
    </location>
    <ligand>
        <name>L-glutamine</name>
        <dbReference type="ChEBI" id="CHEBI:58359"/>
    </ligand>
</feature>
<evidence type="ECO:0000256" key="6">
    <source>
        <dbReference type="ARBA" id="ARBA00022962"/>
    </source>
</evidence>
<keyword evidence="8" id="KW-0061">Asparagine biosynthesis</keyword>
<organism evidence="11 12">
    <name type="scientific">Candidatus Portnoybacteria bacterium CG06_land_8_20_14_3_00_39_12</name>
    <dbReference type="NCBI Taxonomy" id="1974809"/>
    <lineage>
        <taxon>Bacteria</taxon>
        <taxon>Candidatus Portnoyibacteriota</taxon>
    </lineage>
</organism>
<dbReference type="PROSITE" id="PS51278">
    <property type="entry name" value="GATASE_TYPE_2"/>
    <property type="match status" value="1"/>
</dbReference>
<dbReference type="PANTHER" id="PTHR43284">
    <property type="entry name" value="ASPARAGINE SYNTHETASE (GLUTAMINE-HYDROLYZING)"/>
    <property type="match status" value="1"/>
</dbReference>